<dbReference type="InterPro" id="IPR001810">
    <property type="entry name" value="F-box_dom"/>
</dbReference>
<dbReference type="PROSITE" id="PS50181">
    <property type="entry name" value="FBOX"/>
    <property type="match status" value="1"/>
</dbReference>
<evidence type="ECO:0000313" key="3">
    <source>
        <dbReference type="Proteomes" id="UP000266188"/>
    </source>
</evidence>
<dbReference type="AlphaFoldDB" id="A0A3A2ZJ37"/>
<comment type="caution">
    <text evidence="2">The sequence shown here is derived from an EMBL/GenBank/DDBJ whole genome shotgun (WGS) entry which is preliminary data.</text>
</comment>
<dbReference type="InterPro" id="IPR036047">
    <property type="entry name" value="F-box-like_dom_sf"/>
</dbReference>
<name>A0A3A2ZJ37_9EURO</name>
<dbReference type="Proteomes" id="UP000266188">
    <property type="component" value="Unassembled WGS sequence"/>
</dbReference>
<dbReference type="SMART" id="SM00256">
    <property type="entry name" value="FBOX"/>
    <property type="match status" value="1"/>
</dbReference>
<dbReference type="Pfam" id="PF12937">
    <property type="entry name" value="F-box-like"/>
    <property type="match status" value="1"/>
</dbReference>
<evidence type="ECO:0000259" key="1">
    <source>
        <dbReference type="PROSITE" id="PS50181"/>
    </source>
</evidence>
<protein>
    <recommendedName>
        <fullName evidence="1">F-box domain-containing protein</fullName>
    </recommendedName>
</protein>
<gene>
    <name evidence="2" type="ORF">PHISCL_04514</name>
</gene>
<dbReference type="OrthoDB" id="4467082at2759"/>
<dbReference type="SUPFAM" id="SSF81383">
    <property type="entry name" value="F-box domain"/>
    <property type="match status" value="1"/>
</dbReference>
<keyword evidence="3" id="KW-1185">Reference proteome</keyword>
<dbReference type="Gene3D" id="1.20.1280.50">
    <property type="match status" value="1"/>
</dbReference>
<accession>A0A3A2ZJ37</accession>
<feature type="domain" description="F-box" evidence="1">
    <location>
        <begin position="1"/>
        <end position="46"/>
    </location>
</feature>
<reference evidence="3" key="1">
    <citation type="submission" date="2017-02" db="EMBL/GenBank/DDBJ databases">
        <authorList>
            <person name="Tafer H."/>
            <person name="Lopandic K."/>
        </authorList>
    </citation>
    <scope>NUCLEOTIDE SEQUENCE [LARGE SCALE GENOMIC DNA]</scope>
    <source>
        <strain evidence="3">CBS 366.77</strain>
    </source>
</reference>
<organism evidence="2 3">
    <name type="scientific">Aspergillus sclerotialis</name>
    <dbReference type="NCBI Taxonomy" id="2070753"/>
    <lineage>
        <taxon>Eukaryota</taxon>
        <taxon>Fungi</taxon>
        <taxon>Dikarya</taxon>
        <taxon>Ascomycota</taxon>
        <taxon>Pezizomycotina</taxon>
        <taxon>Eurotiomycetes</taxon>
        <taxon>Eurotiomycetidae</taxon>
        <taxon>Eurotiales</taxon>
        <taxon>Aspergillaceae</taxon>
        <taxon>Aspergillus</taxon>
        <taxon>Aspergillus subgen. Polypaecilum</taxon>
    </lineage>
</organism>
<dbReference type="STRING" id="2070753.A0A3A2ZJ37"/>
<sequence length="458" mass="52478">MASISVLPPELLCLIFSYLDTLSLYEVSLTSKRFNSMSKDLLWKCCRGKTVYGAISYYALLRSILENPKLAHHVKKLHAYHDKLVFRCGTGDEAELKLFQDAIDTLDIPREAQKSHLKAAVMYNHGDPLIALLLCKLPNLQNFILQCGNSLRWTESILEYAAAGQLDVLKKLHTITVHYIYSDPLQSRLFRVLGLPSVKNFKAINACIKCNLETTLTPGLSSVENISLILSDMATNALQPLIQCSKALKSFVFTCGDSDDEEIPFNPYDAVQALRQHRSTLEELTIYMNNRWEIMDKNLPREKICIGNGLQDFEQLRALRCDMRCVWGFDYVADWREIASYVAEPDNDLTDLEVLLPRQTHITDALPRSIETLVIFDANEMIMPHLEGVRNVKAEQFPFLKEIIVFFNHLCTVRQFARKTRWELVIDGVKVTLNYINARYRAAEEHYVYETVGYDAQH</sequence>
<evidence type="ECO:0000313" key="2">
    <source>
        <dbReference type="EMBL" id="RJE23158.1"/>
    </source>
</evidence>
<proteinExistence type="predicted"/>
<dbReference type="EMBL" id="MVGC01000133">
    <property type="protein sequence ID" value="RJE23158.1"/>
    <property type="molecule type" value="Genomic_DNA"/>
</dbReference>